<evidence type="ECO:0000256" key="4">
    <source>
        <dbReference type="ARBA" id="ARBA00022519"/>
    </source>
</evidence>
<comment type="similarity">
    <text evidence="8">Belongs to the TsuA/YedE (TC 9.B.102) family.</text>
</comment>
<evidence type="ECO:0000256" key="1">
    <source>
        <dbReference type="ARBA" id="ARBA00004429"/>
    </source>
</evidence>
<evidence type="ECO:0000256" key="5">
    <source>
        <dbReference type="ARBA" id="ARBA00022692"/>
    </source>
</evidence>
<dbReference type="OrthoDB" id="9794165at2"/>
<dbReference type="Pfam" id="PF04143">
    <property type="entry name" value="Sulf_transp"/>
    <property type="match status" value="1"/>
</dbReference>
<dbReference type="PANTHER" id="PTHR30574">
    <property type="entry name" value="INNER MEMBRANE PROTEIN YEDE"/>
    <property type="match status" value="1"/>
</dbReference>
<proteinExistence type="inferred from homology"/>
<dbReference type="PANTHER" id="PTHR30574:SF1">
    <property type="entry name" value="SULPHUR TRANSPORT DOMAIN-CONTAINING PROTEIN"/>
    <property type="match status" value="1"/>
</dbReference>
<feature type="transmembrane region" description="Helical" evidence="9">
    <location>
        <begin position="81"/>
        <end position="105"/>
    </location>
</feature>
<keyword evidence="4" id="KW-0997">Cell inner membrane</keyword>
<evidence type="ECO:0000256" key="8">
    <source>
        <dbReference type="ARBA" id="ARBA00035655"/>
    </source>
</evidence>
<organism evidence="10 11">
    <name type="scientific">Thiocapsa rosea</name>
    <dbReference type="NCBI Taxonomy" id="69360"/>
    <lineage>
        <taxon>Bacteria</taxon>
        <taxon>Pseudomonadati</taxon>
        <taxon>Pseudomonadota</taxon>
        <taxon>Gammaproteobacteria</taxon>
        <taxon>Chromatiales</taxon>
        <taxon>Chromatiaceae</taxon>
        <taxon>Thiocapsa</taxon>
    </lineage>
</organism>
<evidence type="ECO:0000313" key="11">
    <source>
        <dbReference type="Proteomes" id="UP000274556"/>
    </source>
</evidence>
<dbReference type="EMBL" id="RBXL01000001">
    <property type="protein sequence ID" value="RKT43582.1"/>
    <property type="molecule type" value="Genomic_DNA"/>
</dbReference>
<feature type="transmembrane region" description="Helical" evidence="9">
    <location>
        <begin position="47"/>
        <end position="69"/>
    </location>
</feature>
<gene>
    <name evidence="10" type="ORF">BDD21_0922</name>
</gene>
<dbReference type="AlphaFoldDB" id="A0A495V2C9"/>
<keyword evidence="3" id="KW-1003">Cell membrane</keyword>
<protein>
    <submittedName>
        <fullName evidence="10">Uncharacterized protein</fullName>
    </submittedName>
</protein>
<sequence length="342" mass="35156">MWDQINPWLAGGGLAIGFAFGVVAQRSRFCVVSALSNFVIMRDYRQAHAYLAALGVAVLGTFALEWWHLVAIADSGYRRPAFNWLGALGGGLIFGFGAMLAGGCASRTLVRTAEGNLGALLTLLTFALVAMATMFGALGPVQAWVMARALPIGAGDASLSVILHWPIWVAPFAVGLACLYAILAFGRWRDHPGSIVAGLLIGLLVVAGWWVTGVPGVDEFDPQPPASITLAAPLARTATWLAMGQHTGSAFALLLVPGTLIGAGLAALVAGEFRWVAPASERVSAYLSGGALMGFGALLAGGCNIGQGLTGAATLSVSSLLAVTGIVGGMTLGMHWVSRTAA</sequence>
<feature type="transmembrane region" description="Helical" evidence="9">
    <location>
        <begin position="313"/>
        <end position="337"/>
    </location>
</feature>
<keyword evidence="6 9" id="KW-1133">Transmembrane helix</keyword>
<evidence type="ECO:0000313" key="10">
    <source>
        <dbReference type="EMBL" id="RKT43582.1"/>
    </source>
</evidence>
<evidence type="ECO:0000256" key="7">
    <source>
        <dbReference type="ARBA" id="ARBA00023136"/>
    </source>
</evidence>
<comment type="subcellular location">
    <subcellularLocation>
        <location evidence="1">Cell inner membrane</location>
        <topology evidence="1">Multi-pass membrane protein</topology>
    </subcellularLocation>
</comment>
<dbReference type="RefSeq" id="WP_120796136.1">
    <property type="nucleotide sequence ID" value="NZ_RBXL01000001.1"/>
</dbReference>
<reference evidence="10 11" key="1">
    <citation type="submission" date="2018-10" db="EMBL/GenBank/DDBJ databases">
        <title>Genomic Encyclopedia of Archaeal and Bacterial Type Strains, Phase II (KMG-II): from individual species to whole genera.</title>
        <authorList>
            <person name="Goeker M."/>
        </authorList>
    </citation>
    <scope>NUCLEOTIDE SEQUENCE [LARGE SCALE GENOMIC DNA]</scope>
    <source>
        <strain evidence="10 11">DSM 235</strain>
    </source>
</reference>
<feature type="transmembrane region" description="Helical" evidence="9">
    <location>
        <begin position="117"/>
        <end position="145"/>
    </location>
</feature>
<feature type="transmembrane region" description="Helical" evidence="9">
    <location>
        <begin position="165"/>
        <end position="186"/>
    </location>
</feature>
<feature type="transmembrane region" description="Helical" evidence="9">
    <location>
        <begin position="6"/>
        <end position="26"/>
    </location>
</feature>
<feature type="transmembrane region" description="Helical" evidence="9">
    <location>
        <begin position="283"/>
        <end position="301"/>
    </location>
</feature>
<evidence type="ECO:0000256" key="3">
    <source>
        <dbReference type="ARBA" id="ARBA00022475"/>
    </source>
</evidence>
<evidence type="ECO:0000256" key="9">
    <source>
        <dbReference type="SAM" id="Phobius"/>
    </source>
</evidence>
<dbReference type="GO" id="GO:0005886">
    <property type="term" value="C:plasma membrane"/>
    <property type="evidence" value="ECO:0007669"/>
    <property type="project" value="UniProtKB-SubCell"/>
</dbReference>
<keyword evidence="2" id="KW-0813">Transport</keyword>
<comment type="caution">
    <text evidence="10">The sequence shown here is derived from an EMBL/GenBank/DDBJ whole genome shotgun (WGS) entry which is preliminary data.</text>
</comment>
<evidence type="ECO:0000256" key="2">
    <source>
        <dbReference type="ARBA" id="ARBA00022448"/>
    </source>
</evidence>
<keyword evidence="11" id="KW-1185">Reference proteome</keyword>
<evidence type="ECO:0000256" key="6">
    <source>
        <dbReference type="ARBA" id="ARBA00022989"/>
    </source>
</evidence>
<accession>A0A495V2C9</accession>
<keyword evidence="5 9" id="KW-0812">Transmembrane</keyword>
<feature type="transmembrane region" description="Helical" evidence="9">
    <location>
        <begin position="193"/>
        <end position="212"/>
    </location>
</feature>
<dbReference type="Proteomes" id="UP000274556">
    <property type="component" value="Unassembled WGS sequence"/>
</dbReference>
<feature type="transmembrane region" description="Helical" evidence="9">
    <location>
        <begin position="250"/>
        <end position="271"/>
    </location>
</feature>
<dbReference type="InterPro" id="IPR007272">
    <property type="entry name" value="Sulf_transp_TsuA/YedE"/>
</dbReference>
<keyword evidence="7 9" id="KW-0472">Membrane</keyword>
<name>A0A495V2C9_9GAMM</name>